<comment type="caution">
    <text evidence="3">The sequence shown here is derived from an EMBL/GenBank/DDBJ whole genome shotgun (WGS) entry which is preliminary data.</text>
</comment>
<keyword evidence="4" id="KW-1185">Reference proteome</keyword>
<accession>A0A6B0RI86</accession>
<feature type="transmembrane region" description="Helical" evidence="2">
    <location>
        <begin position="82"/>
        <end position="112"/>
    </location>
</feature>
<keyword evidence="2" id="KW-1133">Transmembrane helix</keyword>
<feature type="compositionally biased region" description="Polar residues" evidence="1">
    <location>
        <begin position="20"/>
        <end position="30"/>
    </location>
</feature>
<evidence type="ECO:0000313" key="3">
    <source>
        <dbReference type="EMBL" id="MXQ88417.1"/>
    </source>
</evidence>
<gene>
    <name evidence="3" type="ORF">E5288_WYG006676</name>
</gene>
<dbReference type="Proteomes" id="UP000322234">
    <property type="component" value="Unassembled WGS sequence"/>
</dbReference>
<proteinExistence type="predicted"/>
<sequence length="123" mass="13798">MSRAHLFCSCPSAILHHTIGTQTSPSNAFSESYVGSHEKKHNIQGGGGVKSEGKEQKKSKGKSERCKEEREEMDGKQEATEMMMLCLGTISSAGHCSWFLPTMCFLFFCFFLNEKYTGRLQNF</sequence>
<keyword evidence="2" id="KW-0472">Membrane</keyword>
<keyword evidence="2" id="KW-0812">Transmembrane</keyword>
<organism evidence="3 4">
    <name type="scientific">Bos mutus</name>
    <name type="common">wild yak</name>
    <dbReference type="NCBI Taxonomy" id="72004"/>
    <lineage>
        <taxon>Eukaryota</taxon>
        <taxon>Metazoa</taxon>
        <taxon>Chordata</taxon>
        <taxon>Craniata</taxon>
        <taxon>Vertebrata</taxon>
        <taxon>Euteleostomi</taxon>
        <taxon>Mammalia</taxon>
        <taxon>Eutheria</taxon>
        <taxon>Laurasiatheria</taxon>
        <taxon>Artiodactyla</taxon>
        <taxon>Ruminantia</taxon>
        <taxon>Pecora</taxon>
        <taxon>Bovidae</taxon>
        <taxon>Bovinae</taxon>
        <taxon>Bos</taxon>
    </lineage>
</organism>
<feature type="region of interest" description="Disordered" evidence="1">
    <location>
        <begin position="20"/>
        <end position="75"/>
    </location>
</feature>
<dbReference type="EMBL" id="VBQZ03000046">
    <property type="protein sequence ID" value="MXQ88417.1"/>
    <property type="molecule type" value="Genomic_DNA"/>
</dbReference>
<feature type="compositionally biased region" description="Basic and acidic residues" evidence="1">
    <location>
        <begin position="51"/>
        <end position="75"/>
    </location>
</feature>
<evidence type="ECO:0000256" key="1">
    <source>
        <dbReference type="SAM" id="MobiDB-lite"/>
    </source>
</evidence>
<evidence type="ECO:0000256" key="2">
    <source>
        <dbReference type="SAM" id="Phobius"/>
    </source>
</evidence>
<evidence type="ECO:0000313" key="4">
    <source>
        <dbReference type="Proteomes" id="UP000322234"/>
    </source>
</evidence>
<dbReference type="AlphaFoldDB" id="A0A6B0RI86"/>
<name>A0A6B0RI86_9CETA</name>
<reference evidence="3" key="1">
    <citation type="submission" date="2019-10" db="EMBL/GenBank/DDBJ databases">
        <title>The sequence and de novo assembly of the wild yak genome.</title>
        <authorList>
            <person name="Liu Y."/>
        </authorList>
    </citation>
    <scope>NUCLEOTIDE SEQUENCE [LARGE SCALE GENOMIC DNA]</scope>
    <source>
        <strain evidence="3">WY2019</strain>
    </source>
</reference>
<protein>
    <submittedName>
        <fullName evidence="3">Uncharacterized protein</fullName>
    </submittedName>
</protein>